<gene>
    <name evidence="5" type="primary">LOC108935562</name>
</gene>
<dbReference type="RefSeq" id="XP_018609806.2">
    <property type="nucleotide sequence ID" value="XM_018754290.2"/>
</dbReference>
<evidence type="ECO:0000256" key="2">
    <source>
        <dbReference type="SAM" id="Phobius"/>
    </source>
</evidence>
<dbReference type="Ensembl" id="ENSSFOT00015052104.1">
    <property type="protein sequence ID" value="ENSSFOP00015042498.1"/>
    <property type="gene ID" value="ENSSFOG00015026857.1"/>
</dbReference>
<feature type="domain" description="TNFR-Cys" evidence="4">
    <location>
        <begin position="151"/>
        <end position="190"/>
    </location>
</feature>
<dbReference type="OrthoDB" id="9889060at2759"/>
<dbReference type="PROSITE" id="PS51257">
    <property type="entry name" value="PROKAR_LIPOPROTEIN"/>
    <property type="match status" value="1"/>
</dbReference>
<dbReference type="GO" id="GO:0001503">
    <property type="term" value="P:ossification"/>
    <property type="evidence" value="ECO:0007669"/>
    <property type="project" value="TreeGrafter"/>
</dbReference>
<proteinExistence type="predicted"/>
<evidence type="ECO:0000259" key="4">
    <source>
        <dbReference type="SMART" id="SM00208"/>
    </source>
</evidence>
<feature type="signal peptide" evidence="3">
    <location>
        <begin position="1"/>
        <end position="29"/>
    </location>
</feature>
<feature type="domain" description="TNFR-Cys" evidence="4">
    <location>
        <begin position="68"/>
        <end position="109"/>
    </location>
</feature>
<accession>A0A8C9VCJ1</accession>
<keyword evidence="6" id="KW-1185">Reference proteome</keyword>
<dbReference type="Proteomes" id="UP000694397">
    <property type="component" value="Chromosome 9"/>
</dbReference>
<protein>
    <submittedName>
        <fullName evidence="5">Tumor necrosis factor receptor superfamily, member 11a, NFKB activator</fullName>
    </submittedName>
</protein>
<feature type="region of interest" description="Disordered" evidence="1">
    <location>
        <begin position="248"/>
        <end position="282"/>
    </location>
</feature>
<feature type="transmembrane region" description="Helical" evidence="2">
    <location>
        <begin position="200"/>
        <end position="221"/>
    </location>
</feature>
<feature type="domain" description="TNFR-Cys" evidence="4">
    <location>
        <begin position="33"/>
        <end position="65"/>
    </location>
</feature>
<dbReference type="SMART" id="SM00208">
    <property type="entry name" value="TNFR"/>
    <property type="match status" value="3"/>
</dbReference>
<evidence type="ECO:0000256" key="1">
    <source>
        <dbReference type="SAM" id="MobiDB-lite"/>
    </source>
</evidence>
<evidence type="ECO:0000313" key="5">
    <source>
        <dbReference type="Ensembl" id="ENSSFOP00015042498.1"/>
    </source>
</evidence>
<dbReference type="GO" id="GO:0005031">
    <property type="term" value="F:tumor necrosis factor receptor activity"/>
    <property type="evidence" value="ECO:0007669"/>
    <property type="project" value="TreeGrafter"/>
</dbReference>
<keyword evidence="2" id="KW-0472">Membrane</keyword>
<evidence type="ECO:0000313" key="6">
    <source>
        <dbReference type="Proteomes" id="UP000694397"/>
    </source>
</evidence>
<reference evidence="5 6" key="1">
    <citation type="submission" date="2019-04" db="EMBL/GenBank/DDBJ databases">
        <authorList>
            <consortium name="Wellcome Sanger Institute Data Sharing"/>
        </authorList>
    </citation>
    <scope>NUCLEOTIDE SEQUENCE [LARGE SCALE GENOMIC DNA]</scope>
</reference>
<reference evidence="5" key="3">
    <citation type="submission" date="2025-09" db="UniProtKB">
        <authorList>
            <consortium name="Ensembl"/>
        </authorList>
    </citation>
    <scope>IDENTIFICATION</scope>
</reference>
<dbReference type="GO" id="GO:0019955">
    <property type="term" value="F:cytokine binding"/>
    <property type="evidence" value="ECO:0007669"/>
    <property type="project" value="TreeGrafter"/>
</dbReference>
<sequence>MRVLSSTLRIPRAWISHLVIAACAQVASPRPTCSSGLYANNRCCRRCDPGTYQFAQCTADEETKCRPCGQNEYLPYANNESKCLLQKICDPVKGFIQESRVNRTAAVPCRCKPGYQCSLINCEFCVKIEKCQPGFGFVTNEGKGTGTCLPCKNGYYSNISSTEPCKPWTDCKVLGKTEKQPGSDKSDSQCGAIITGASSLWVVVAVLSLLVLVSLVVLFLLCCKEKLKPLSGNLRTCVQNLKQSRVQQEMAPYSSPSGPLNRSLLHEGNLHDASDVGPGDRAPAAKLAVAGESCRLAPAEAKSEPPSYSGSAPCSCAFPVRGPLEVGENEDCSQAVAPGVCSCGAETVQKRPPCEDCRAEPQGSCDPGRDPGVQVTGRGGERPGTRTDGDDRQNEPCCCSEDSTTGPLLSLECEEDAGRSPQGGSERKLPACGISNDPVPLHAAQSLDTPMASGRVSGNNNTAFISSGQVMNFSGDVIVVYVSQGSQGAGETQEEAFGNPVQEESGDGAFRAQSKADAGAPLRDPALRYPPATQRSLPVQEESNEWPQHKLL</sequence>
<reference evidence="5" key="2">
    <citation type="submission" date="2025-08" db="UniProtKB">
        <authorList>
            <consortium name="Ensembl"/>
        </authorList>
    </citation>
    <scope>IDENTIFICATION</scope>
</reference>
<dbReference type="SMART" id="SM01411">
    <property type="entry name" value="Ephrin_rec_like"/>
    <property type="match status" value="2"/>
</dbReference>
<keyword evidence="2" id="KW-0812">Transmembrane</keyword>
<dbReference type="PANTHER" id="PTHR47134">
    <property type="entry name" value="TUMOR NECROSIS FACTOR RECEPTOR SUPERFAMILY MEMBER 11A"/>
    <property type="match status" value="1"/>
</dbReference>
<dbReference type="GO" id="GO:0006915">
    <property type="term" value="P:apoptotic process"/>
    <property type="evidence" value="ECO:0007669"/>
    <property type="project" value="InterPro"/>
</dbReference>
<dbReference type="Gene3D" id="2.10.50.10">
    <property type="entry name" value="Tumor Necrosis Factor Receptor, subunit A, domain 2"/>
    <property type="match status" value="2"/>
</dbReference>
<dbReference type="GO" id="GO:0045780">
    <property type="term" value="P:positive regulation of bone resorption"/>
    <property type="evidence" value="ECO:0007669"/>
    <property type="project" value="TreeGrafter"/>
</dbReference>
<dbReference type="GO" id="GO:0070555">
    <property type="term" value="P:response to interleukin-1"/>
    <property type="evidence" value="ECO:0007669"/>
    <property type="project" value="TreeGrafter"/>
</dbReference>
<name>A0A8C9VCJ1_SCLFO</name>
<dbReference type="GO" id="GO:0072674">
    <property type="term" value="P:multinuclear osteoclast differentiation"/>
    <property type="evidence" value="ECO:0007669"/>
    <property type="project" value="TreeGrafter"/>
</dbReference>
<keyword evidence="3" id="KW-0732">Signal</keyword>
<dbReference type="GO" id="GO:0006955">
    <property type="term" value="P:immune response"/>
    <property type="evidence" value="ECO:0007669"/>
    <property type="project" value="InterPro"/>
</dbReference>
<dbReference type="InterPro" id="IPR001368">
    <property type="entry name" value="TNFR/NGFR_Cys_rich_reg"/>
</dbReference>
<dbReference type="InterPro" id="IPR053075">
    <property type="entry name" value="TNFRSF11A"/>
</dbReference>
<dbReference type="InterPro" id="IPR008063">
    <property type="entry name" value="Fas_rcpt"/>
</dbReference>
<dbReference type="GeneTree" id="ENSGT00940000168990"/>
<feature type="compositionally biased region" description="Basic and acidic residues" evidence="1">
    <location>
        <begin position="379"/>
        <end position="394"/>
    </location>
</feature>
<feature type="region of interest" description="Disordered" evidence="1">
    <location>
        <begin position="356"/>
        <end position="404"/>
    </location>
</feature>
<dbReference type="SUPFAM" id="SSF57586">
    <property type="entry name" value="TNF receptor-like"/>
    <property type="match status" value="2"/>
</dbReference>
<dbReference type="PANTHER" id="PTHR47134:SF1">
    <property type="entry name" value="TUMOR NECROSIS FACTOR RECEPTOR SUPERFAMILY MEMBER 11A"/>
    <property type="match status" value="1"/>
</dbReference>
<feature type="chain" id="PRO_5034745660" evidence="3">
    <location>
        <begin position="30"/>
        <end position="552"/>
    </location>
</feature>
<organism evidence="5 6">
    <name type="scientific">Scleropages formosus</name>
    <name type="common">Asian bonytongue</name>
    <name type="synonym">Osteoglossum formosum</name>
    <dbReference type="NCBI Taxonomy" id="113540"/>
    <lineage>
        <taxon>Eukaryota</taxon>
        <taxon>Metazoa</taxon>
        <taxon>Chordata</taxon>
        <taxon>Craniata</taxon>
        <taxon>Vertebrata</taxon>
        <taxon>Euteleostomi</taxon>
        <taxon>Actinopterygii</taxon>
        <taxon>Neopterygii</taxon>
        <taxon>Teleostei</taxon>
        <taxon>Osteoglossocephala</taxon>
        <taxon>Osteoglossomorpha</taxon>
        <taxon>Osteoglossiformes</taxon>
        <taxon>Osteoglossidae</taxon>
        <taxon>Scleropages</taxon>
    </lineage>
</organism>
<evidence type="ECO:0000256" key="3">
    <source>
        <dbReference type="SAM" id="SignalP"/>
    </source>
</evidence>
<dbReference type="PRINTS" id="PR01680">
    <property type="entry name" value="TNFACTORR6"/>
</dbReference>
<dbReference type="KEGG" id="sfm:108935562"/>
<dbReference type="AlphaFoldDB" id="A0A8C9VCJ1"/>
<feature type="compositionally biased region" description="Basic and acidic residues" evidence="1">
    <location>
        <begin position="264"/>
        <end position="274"/>
    </location>
</feature>
<keyword evidence="2" id="KW-1133">Transmembrane helix</keyword>
<dbReference type="GO" id="GO:0009897">
    <property type="term" value="C:external side of plasma membrane"/>
    <property type="evidence" value="ECO:0007669"/>
    <property type="project" value="TreeGrafter"/>
</dbReference>
<dbReference type="GeneID" id="108935562"/>
<feature type="region of interest" description="Disordered" evidence="1">
    <location>
        <begin position="490"/>
        <end position="552"/>
    </location>
</feature>